<dbReference type="InterPro" id="IPR039045">
    <property type="entry name" value="SCHIP_1"/>
</dbReference>
<dbReference type="Pfam" id="PF10148">
    <property type="entry name" value="SCHIP-1_C"/>
    <property type="match status" value="2"/>
</dbReference>
<dbReference type="PANTHER" id="PTHR13103:SF4">
    <property type="entry name" value="SCHWANNOMIN-INTERACTING PROTEIN 1-LIKE ISOFORM X1"/>
    <property type="match status" value="1"/>
</dbReference>
<gene>
    <name evidence="3" type="ORF">E1301_Tti000431</name>
</gene>
<organism evidence="3 4">
    <name type="scientific">Triplophysa tibetana</name>
    <dbReference type="NCBI Taxonomy" id="1572043"/>
    <lineage>
        <taxon>Eukaryota</taxon>
        <taxon>Metazoa</taxon>
        <taxon>Chordata</taxon>
        <taxon>Craniata</taxon>
        <taxon>Vertebrata</taxon>
        <taxon>Euteleostomi</taxon>
        <taxon>Actinopterygii</taxon>
        <taxon>Neopterygii</taxon>
        <taxon>Teleostei</taxon>
        <taxon>Ostariophysi</taxon>
        <taxon>Cypriniformes</taxon>
        <taxon>Nemacheilidae</taxon>
        <taxon>Triplophysa</taxon>
    </lineage>
</organism>
<name>A0A5A9N455_9TELE</name>
<dbReference type="PANTHER" id="PTHR13103">
    <property type="entry name" value="SCHWANNOMIN INTERACTING PROTEIN 1"/>
    <property type="match status" value="1"/>
</dbReference>
<feature type="region of interest" description="Disordered" evidence="1">
    <location>
        <begin position="57"/>
        <end position="100"/>
    </location>
</feature>
<comment type="caution">
    <text evidence="3">The sequence shown here is derived from an EMBL/GenBank/DDBJ whole genome shotgun (WGS) entry which is preliminary data.</text>
</comment>
<feature type="region of interest" description="Disordered" evidence="1">
    <location>
        <begin position="126"/>
        <end position="150"/>
    </location>
</feature>
<dbReference type="Proteomes" id="UP000324632">
    <property type="component" value="Chromosome 23"/>
</dbReference>
<feature type="domain" description="Schwannomin interacting protein 1 C-terminal" evidence="2">
    <location>
        <begin position="96"/>
        <end position="169"/>
    </location>
</feature>
<feature type="compositionally biased region" description="Basic and acidic residues" evidence="1">
    <location>
        <begin position="57"/>
        <end position="93"/>
    </location>
</feature>
<sequence>MEEDPDSNRQNERTSDDPSPCDQGTKQHSQEAPLGDQDLPIMHWEDLSLRIAELERQEEERRKKAESLDLPERDRVLGSWTESKHHSLHREPWPDEEDYSPCRVPVVTPRFNSPKNLQLCFINNSESEGDDEEGASSKESSCEAEVRGSYSPGLKQEVRNALRSLRDNLLAEQKDTEQETHNNISIRRKILSLTDLQTCSLLQLNALGSSLNEDIQDLSSELVKHLVIRDHLQTKQDALLLDVQDLTSF</sequence>
<evidence type="ECO:0000313" key="3">
    <source>
        <dbReference type="EMBL" id="KAA0703925.1"/>
    </source>
</evidence>
<reference evidence="3 4" key="1">
    <citation type="journal article" date="2019" name="Mol. Ecol. Resour.">
        <title>Chromosome-level genome assembly of Triplophysa tibetana, a fish adapted to the harsh high-altitude environment of the Tibetan Plateau.</title>
        <authorList>
            <person name="Yang X."/>
            <person name="Liu H."/>
            <person name="Ma Z."/>
            <person name="Zou Y."/>
            <person name="Zou M."/>
            <person name="Mao Y."/>
            <person name="Li X."/>
            <person name="Wang H."/>
            <person name="Chen T."/>
            <person name="Wang W."/>
            <person name="Yang R."/>
        </authorList>
    </citation>
    <scope>NUCLEOTIDE SEQUENCE [LARGE SCALE GENOMIC DNA]</scope>
    <source>
        <strain evidence="3">TTIB1903HZAU</strain>
        <tissue evidence="3">Muscle</tissue>
    </source>
</reference>
<feature type="domain" description="Schwannomin interacting protein 1 C-terminal" evidence="2">
    <location>
        <begin position="188"/>
        <end position="249"/>
    </location>
</feature>
<evidence type="ECO:0000313" key="4">
    <source>
        <dbReference type="Proteomes" id="UP000324632"/>
    </source>
</evidence>
<dbReference type="GO" id="GO:0035332">
    <property type="term" value="P:positive regulation of hippo signaling"/>
    <property type="evidence" value="ECO:0007669"/>
    <property type="project" value="TreeGrafter"/>
</dbReference>
<protein>
    <submittedName>
        <fullName evidence="3">IQCJ-SCHIP1 readthrough transcript protein</fullName>
    </submittedName>
</protein>
<evidence type="ECO:0000256" key="1">
    <source>
        <dbReference type="SAM" id="MobiDB-lite"/>
    </source>
</evidence>
<evidence type="ECO:0000259" key="2">
    <source>
        <dbReference type="Pfam" id="PF10148"/>
    </source>
</evidence>
<feature type="region of interest" description="Disordered" evidence="1">
    <location>
        <begin position="1"/>
        <end position="41"/>
    </location>
</feature>
<keyword evidence="4" id="KW-1185">Reference proteome</keyword>
<accession>A0A5A9N455</accession>
<dbReference type="InterPro" id="IPR015649">
    <property type="entry name" value="SCHIP_1_C"/>
</dbReference>
<dbReference type="GO" id="GO:0005886">
    <property type="term" value="C:plasma membrane"/>
    <property type="evidence" value="ECO:0007669"/>
    <property type="project" value="TreeGrafter"/>
</dbReference>
<dbReference type="EMBL" id="SOYY01000023">
    <property type="protein sequence ID" value="KAA0703925.1"/>
    <property type="molecule type" value="Genomic_DNA"/>
</dbReference>
<proteinExistence type="predicted"/>
<dbReference type="AlphaFoldDB" id="A0A5A9N455"/>
<dbReference type="GO" id="GO:0030054">
    <property type="term" value="C:cell junction"/>
    <property type="evidence" value="ECO:0007669"/>
    <property type="project" value="TreeGrafter"/>
</dbReference>
<feature type="compositionally biased region" description="Basic and acidic residues" evidence="1">
    <location>
        <begin position="1"/>
        <end position="16"/>
    </location>
</feature>